<evidence type="ECO:0000313" key="19">
    <source>
        <dbReference type="EMBL" id="MFC5628735.1"/>
    </source>
</evidence>
<evidence type="ECO:0000259" key="18">
    <source>
        <dbReference type="Pfam" id="PF00912"/>
    </source>
</evidence>
<protein>
    <submittedName>
        <fullName evidence="19">Transglycosylase domain-containing protein</fullName>
        <ecNumber evidence="19">2.4.-.-</ecNumber>
    </submittedName>
</protein>
<dbReference type="PANTHER" id="PTHR32282">
    <property type="entry name" value="BINDING PROTEIN TRANSPEPTIDASE, PUTATIVE-RELATED"/>
    <property type="match status" value="1"/>
</dbReference>
<dbReference type="InterPro" id="IPR001264">
    <property type="entry name" value="Glyco_trans_51"/>
</dbReference>
<sequence>MTTGYVFMVCFFSLFMIFIVGIVNESEEFQTVEQALEEGIKIDTIHLTQNSYLYDRNEEVFSVIQNEENRKYIEFEQIPNKVIQAFLAVEDQYFYEHEGVDIGAVIRAFIVNARAQAIEEGASTITQQVARNLFLNHEQTYNRKLSEVLYSYQLEQKYSKQDILELYVNTVYFSNGVYGFETASHAYFNKPSQELSLAEIAFLVAIPANPSHYDPLTNIENTLLRQKTVLERMAERGVIAVDEKEEALEEEIHIQFTQPIDSFPHYASYVEQELKDLISIKEGFQSQLQRAENQEEREEIQQHLNRRFKEVLASGVHIHTSLHPRIQSSLNNISNRRLSNWNVQGAAAVIDHASHQIVAIYGGNHFQKYDFHRASQAYRQPGSAIKPLLVFGPYMNEKNKSLHDRVSIHPICRDGYCPDNASGTRTGSVTLSDALAYSYNTAAVRLIDQTGLDTAFSYLDAFHFSRIVQEDKRYPAALGGFTYGMTPLELTSAFTVFSNDGMYRPSYAIEQVTDKDGNVLYEWSPSLQPVWEKETNDQLRYMLNQVVMKGTARSMNIRHQNVGGKTGTTNETKDLWFIGYNDRYTLGVWLGQDNPTSLRYLPSTAHLQWWKDIYFTLE</sequence>
<comment type="catalytic activity">
    <reaction evidence="13">
        <text>Preferential cleavage: (Ac)2-L-Lys-D-Ala-|-D-Ala. Also transpeptidation of peptidyl-alanyl moieties that are N-acyl substituents of D-alanine.</text>
        <dbReference type="EC" id="3.4.16.4"/>
    </reaction>
</comment>
<evidence type="ECO:0000256" key="7">
    <source>
        <dbReference type="ARBA" id="ARBA00022801"/>
    </source>
</evidence>
<name>A0ABW0U8Y2_9BACI</name>
<evidence type="ECO:0000256" key="16">
    <source>
        <dbReference type="SAM" id="Phobius"/>
    </source>
</evidence>
<dbReference type="RefSeq" id="WP_270895369.1">
    <property type="nucleotide sequence ID" value="NZ_JBHSPF010000030.1"/>
</dbReference>
<organism evidence="19 20">
    <name type="scientific">Aliibacillus thermotolerans</name>
    <dbReference type="NCBI Taxonomy" id="1834418"/>
    <lineage>
        <taxon>Bacteria</taxon>
        <taxon>Bacillati</taxon>
        <taxon>Bacillota</taxon>
        <taxon>Bacilli</taxon>
        <taxon>Bacillales</taxon>
        <taxon>Bacillaceae</taxon>
        <taxon>Aliibacillus</taxon>
    </lineage>
</organism>
<dbReference type="Pfam" id="PF00905">
    <property type="entry name" value="Transpeptidase"/>
    <property type="match status" value="1"/>
</dbReference>
<evidence type="ECO:0000256" key="3">
    <source>
        <dbReference type="ARBA" id="ARBA00022645"/>
    </source>
</evidence>
<evidence type="ECO:0000256" key="6">
    <source>
        <dbReference type="ARBA" id="ARBA00022679"/>
    </source>
</evidence>
<keyword evidence="5 19" id="KW-0328">Glycosyltransferase</keyword>
<dbReference type="InterPro" id="IPR023346">
    <property type="entry name" value="Lysozyme-like_dom_sf"/>
</dbReference>
<dbReference type="Gene3D" id="1.10.3810.10">
    <property type="entry name" value="Biosynthetic peptidoglycan transglycosylase-like"/>
    <property type="match status" value="1"/>
</dbReference>
<dbReference type="GO" id="GO:0016757">
    <property type="term" value="F:glycosyltransferase activity"/>
    <property type="evidence" value="ECO:0007669"/>
    <property type="project" value="UniProtKB-KW"/>
</dbReference>
<feature type="domain" description="Glycosyl transferase family 51" evidence="18">
    <location>
        <begin position="59"/>
        <end position="233"/>
    </location>
</feature>
<keyword evidence="15" id="KW-0175">Coiled coil</keyword>
<keyword evidence="7" id="KW-0378">Hydrolase</keyword>
<evidence type="ECO:0000256" key="5">
    <source>
        <dbReference type="ARBA" id="ARBA00022676"/>
    </source>
</evidence>
<evidence type="ECO:0000256" key="10">
    <source>
        <dbReference type="ARBA" id="ARBA00023136"/>
    </source>
</evidence>
<keyword evidence="4" id="KW-0645">Protease</keyword>
<keyword evidence="6 19" id="KW-0808">Transferase</keyword>
<evidence type="ECO:0000256" key="13">
    <source>
        <dbReference type="ARBA" id="ARBA00034000"/>
    </source>
</evidence>
<dbReference type="InterPro" id="IPR036950">
    <property type="entry name" value="PBP_transglycosylase"/>
</dbReference>
<gene>
    <name evidence="19" type="ORF">ACFPTR_07480</name>
</gene>
<evidence type="ECO:0000313" key="20">
    <source>
        <dbReference type="Proteomes" id="UP001596143"/>
    </source>
</evidence>
<dbReference type="InterPro" id="IPR050396">
    <property type="entry name" value="Glycosyltr_51/Transpeptidase"/>
</dbReference>
<accession>A0ABW0U8Y2</accession>
<reference evidence="20" key="1">
    <citation type="journal article" date="2019" name="Int. J. Syst. Evol. Microbiol.">
        <title>The Global Catalogue of Microorganisms (GCM) 10K type strain sequencing project: providing services to taxonomists for standard genome sequencing and annotation.</title>
        <authorList>
            <consortium name="The Broad Institute Genomics Platform"/>
            <consortium name="The Broad Institute Genome Sequencing Center for Infectious Disease"/>
            <person name="Wu L."/>
            <person name="Ma J."/>
        </authorList>
    </citation>
    <scope>NUCLEOTIDE SEQUENCE [LARGE SCALE GENOMIC DNA]</scope>
    <source>
        <strain evidence="20">CGMCC 1.15790</strain>
    </source>
</reference>
<evidence type="ECO:0000256" key="4">
    <source>
        <dbReference type="ARBA" id="ARBA00022670"/>
    </source>
</evidence>
<proteinExistence type="predicted"/>
<evidence type="ECO:0000256" key="9">
    <source>
        <dbReference type="ARBA" id="ARBA00022984"/>
    </source>
</evidence>
<comment type="caution">
    <text evidence="19">The sequence shown here is derived from an EMBL/GenBank/DDBJ whole genome shotgun (WGS) entry which is preliminary data.</text>
</comment>
<keyword evidence="12" id="KW-0961">Cell wall biogenesis/degradation</keyword>
<evidence type="ECO:0000256" key="2">
    <source>
        <dbReference type="ARBA" id="ARBA00022475"/>
    </source>
</evidence>
<feature type="transmembrane region" description="Helical" evidence="16">
    <location>
        <begin position="5"/>
        <end position="23"/>
    </location>
</feature>
<dbReference type="EC" id="2.4.-.-" evidence="19"/>
<evidence type="ECO:0000256" key="12">
    <source>
        <dbReference type="ARBA" id="ARBA00023316"/>
    </source>
</evidence>
<keyword evidence="16" id="KW-1133">Transmembrane helix</keyword>
<comment type="catalytic activity">
    <reaction evidence="14">
        <text>[GlcNAc-(1-&gt;4)-Mur2Ac(oyl-L-Ala-gamma-D-Glu-L-Lys-D-Ala-D-Ala)](n)-di-trans,octa-cis-undecaprenyl diphosphate + beta-D-GlcNAc-(1-&gt;4)-Mur2Ac(oyl-L-Ala-gamma-D-Glu-L-Lys-D-Ala-D-Ala)-di-trans,octa-cis-undecaprenyl diphosphate = [GlcNAc-(1-&gt;4)-Mur2Ac(oyl-L-Ala-gamma-D-Glu-L-Lys-D-Ala-D-Ala)](n+1)-di-trans,octa-cis-undecaprenyl diphosphate + di-trans,octa-cis-undecaprenyl diphosphate + H(+)</text>
        <dbReference type="Rhea" id="RHEA:23708"/>
        <dbReference type="Rhea" id="RHEA-COMP:9602"/>
        <dbReference type="Rhea" id="RHEA-COMP:9603"/>
        <dbReference type="ChEBI" id="CHEBI:15378"/>
        <dbReference type="ChEBI" id="CHEBI:58405"/>
        <dbReference type="ChEBI" id="CHEBI:60033"/>
        <dbReference type="ChEBI" id="CHEBI:78435"/>
        <dbReference type="EC" id="2.4.99.28"/>
    </reaction>
</comment>
<dbReference type="Pfam" id="PF00912">
    <property type="entry name" value="Transgly"/>
    <property type="match status" value="1"/>
</dbReference>
<dbReference type="SUPFAM" id="SSF56601">
    <property type="entry name" value="beta-lactamase/transpeptidase-like"/>
    <property type="match status" value="1"/>
</dbReference>
<dbReference type="PANTHER" id="PTHR32282:SF11">
    <property type="entry name" value="PENICILLIN-BINDING PROTEIN 1B"/>
    <property type="match status" value="1"/>
</dbReference>
<evidence type="ECO:0000259" key="17">
    <source>
        <dbReference type="Pfam" id="PF00905"/>
    </source>
</evidence>
<dbReference type="EMBL" id="JBHSPF010000030">
    <property type="protein sequence ID" value="MFC5628735.1"/>
    <property type="molecule type" value="Genomic_DNA"/>
</dbReference>
<evidence type="ECO:0000256" key="11">
    <source>
        <dbReference type="ARBA" id="ARBA00023268"/>
    </source>
</evidence>
<keyword evidence="9" id="KW-0573">Peptidoglycan synthesis</keyword>
<feature type="coiled-coil region" evidence="15">
    <location>
        <begin position="274"/>
        <end position="306"/>
    </location>
</feature>
<evidence type="ECO:0000256" key="1">
    <source>
        <dbReference type="ARBA" id="ARBA00004236"/>
    </source>
</evidence>
<dbReference type="Gene3D" id="3.40.710.10">
    <property type="entry name" value="DD-peptidase/beta-lactamase superfamily"/>
    <property type="match status" value="1"/>
</dbReference>
<keyword evidence="20" id="KW-1185">Reference proteome</keyword>
<evidence type="ECO:0000256" key="15">
    <source>
        <dbReference type="SAM" id="Coils"/>
    </source>
</evidence>
<evidence type="ECO:0000256" key="14">
    <source>
        <dbReference type="ARBA" id="ARBA00049902"/>
    </source>
</evidence>
<dbReference type="InterPro" id="IPR012338">
    <property type="entry name" value="Beta-lactam/transpept-like"/>
</dbReference>
<dbReference type="InterPro" id="IPR001460">
    <property type="entry name" value="PCN-bd_Tpept"/>
</dbReference>
<keyword evidence="16" id="KW-0812">Transmembrane</keyword>
<keyword evidence="10 16" id="KW-0472">Membrane</keyword>
<keyword evidence="11" id="KW-0511">Multifunctional enzyme</keyword>
<keyword evidence="3" id="KW-0121">Carboxypeptidase</keyword>
<dbReference type="Proteomes" id="UP001596143">
    <property type="component" value="Unassembled WGS sequence"/>
</dbReference>
<keyword evidence="8" id="KW-0133">Cell shape</keyword>
<comment type="subcellular location">
    <subcellularLocation>
        <location evidence="1">Cell membrane</location>
    </subcellularLocation>
</comment>
<keyword evidence="2" id="KW-1003">Cell membrane</keyword>
<dbReference type="SUPFAM" id="SSF53955">
    <property type="entry name" value="Lysozyme-like"/>
    <property type="match status" value="1"/>
</dbReference>
<feature type="domain" description="Penicillin-binding protein transpeptidase" evidence="17">
    <location>
        <begin position="345"/>
        <end position="582"/>
    </location>
</feature>
<evidence type="ECO:0000256" key="8">
    <source>
        <dbReference type="ARBA" id="ARBA00022960"/>
    </source>
</evidence>